<protein>
    <submittedName>
        <fullName evidence="1">Uncharacterized protein</fullName>
    </submittedName>
</protein>
<sequence length="80" mass="9429">MFRIKYHLHHSETSWSATIHQLNSDVLKRHILPRVNTHFFDLDFSYCESSSTGEIKDSQGLILGYFYIQSEKESHLEKEA</sequence>
<organism evidence="1 2">
    <name type="scientific">Vibrio ostreicida</name>
    <dbReference type="NCBI Taxonomy" id="526588"/>
    <lineage>
        <taxon>Bacteria</taxon>
        <taxon>Pseudomonadati</taxon>
        <taxon>Pseudomonadota</taxon>
        <taxon>Gammaproteobacteria</taxon>
        <taxon>Vibrionales</taxon>
        <taxon>Vibrionaceae</taxon>
        <taxon>Vibrio</taxon>
    </lineage>
</organism>
<evidence type="ECO:0000313" key="1">
    <source>
        <dbReference type="EMBL" id="MDN3612504.1"/>
    </source>
</evidence>
<comment type="caution">
    <text evidence="1">The sequence shown here is derived from an EMBL/GenBank/DDBJ whole genome shotgun (WGS) entry which is preliminary data.</text>
</comment>
<dbReference type="EMBL" id="JAUFQC010000027">
    <property type="protein sequence ID" value="MDN3612504.1"/>
    <property type="molecule type" value="Genomic_DNA"/>
</dbReference>
<proteinExistence type="predicted"/>
<accession>A0ABT8C0L2</accession>
<dbReference type="RefSeq" id="WP_076589213.1">
    <property type="nucleotide sequence ID" value="NZ_JABEYA020000006.1"/>
</dbReference>
<keyword evidence="2" id="KW-1185">Reference proteome</keyword>
<gene>
    <name evidence="1" type="ORF">QWZ16_23175</name>
</gene>
<dbReference type="Proteomes" id="UP001238540">
    <property type="component" value="Unassembled WGS sequence"/>
</dbReference>
<name>A0ABT8C0L2_9VIBR</name>
<evidence type="ECO:0000313" key="2">
    <source>
        <dbReference type="Proteomes" id="UP001238540"/>
    </source>
</evidence>
<reference evidence="2" key="1">
    <citation type="journal article" date="2019" name="Int. J. Syst. Evol. Microbiol.">
        <title>The Global Catalogue of Microorganisms (GCM) 10K type strain sequencing project: providing services to taxonomists for standard genome sequencing and annotation.</title>
        <authorList>
            <consortium name="The Broad Institute Genomics Platform"/>
            <consortium name="The Broad Institute Genome Sequencing Center for Infectious Disease"/>
            <person name="Wu L."/>
            <person name="Ma J."/>
        </authorList>
    </citation>
    <scope>NUCLEOTIDE SEQUENCE [LARGE SCALE GENOMIC DNA]</scope>
    <source>
        <strain evidence="2">CECT 7398</strain>
    </source>
</reference>